<organism evidence="1">
    <name type="scientific">Brazilian cedratvirus IHUMI</name>
    <dbReference type="NCBI Taxonomy" id="2126980"/>
    <lineage>
        <taxon>Viruses</taxon>
        <taxon>Pithoviruses</taxon>
        <taxon>Orthocedratvirinae</taxon>
        <taxon>Alphacedratvirus</taxon>
        <taxon>Alphacedratvirus brasiliense</taxon>
    </lineage>
</organism>
<accession>A0A2R8FF41</accession>
<keyword evidence="2" id="KW-1185">Reference proteome</keyword>
<gene>
    <name evidence="1" type="ORF">BRZCDTV_431</name>
</gene>
<dbReference type="EMBL" id="LT994651">
    <property type="protein sequence ID" value="SPN79590.1"/>
    <property type="molecule type" value="Genomic_DNA"/>
</dbReference>
<name>A0A2R8FF41_9VIRU</name>
<dbReference type="Proteomes" id="UP000273054">
    <property type="component" value="Segment"/>
</dbReference>
<evidence type="ECO:0000313" key="2">
    <source>
        <dbReference type="Proteomes" id="UP000273054"/>
    </source>
</evidence>
<proteinExistence type="predicted"/>
<protein>
    <submittedName>
        <fullName evidence="1">Uncharacterized protein</fullName>
    </submittedName>
</protein>
<sequence length="55" mass="6339">MDTSYILSLPSNIIQSLMDYTGSDYEEINRRMRQEGSNPSFQGREMLLKHSATLI</sequence>
<reference evidence="1" key="1">
    <citation type="submission" date="2018-03" db="EMBL/GenBank/DDBJ databases">
        <authorList>
            <consortium name="Urmite Genomes"/>
        </authorList>
    </citation>
    <scope>NUCLEOTIDE SEQUENCE [LARGE SCALE GENOMIC DNA]</scope>
    <source>
        <strain evidence="1">IHUMI-27.7</strain>
    </source>
</reference>
<evidence type="ECO:0000313" key="1">
    <source>
        <dbReference type="EMBL" id="SPN79590.1"/>
    </source>
</evidence>